<dbReference type="NCBIfam" id="NF003591">
    <property type="entry name" value="PRK05254.1-4"/>
    <property type="match status" value="1"/>
</dbReference>
<evidence type="ECO:0000256" key="8">
    <source>
        <dbReference type="ARBA" id="ARBA00023204"/>
    </source>
</evidence>
<evidence type="ECO:0000256" key="5">
    <source>
        <dbReference type="ARBA" id="ARBA00018429"/>
    </source>
</evidence>
<dbReference type="Proteomes" id="UP001238163">
    <property type="component" value="Unassembled WGS sequence"/>
</dbReference>
<evidence type="ECO:0000256" key="9">
    <source>
        <dbReference type="HAMAP-Rule" id="MF_00148"/>
    </source>
</evidence>
<sequence length="226" mass="24867">MTELRAAIPADWRAALAPRVPASLWASLGAFLDDEYARGVVYPPREQLFTALTLTSFAAVRVLWLGQDPYHEEGQAYGLAFSVPNEISAPPSLRNIFKEYADDLGLSLPTTHRLEPWARQGVLLLNTVLSVRAGQAGSHQGRGWEQISDAVIDALVNRPEPVVFVLLGRPAQRKKQRIDLSRHVVIEAAHPSPLSAYRGFFGSKIFSRVNSALAGLSHAAIDWRLP</sequence>
<gene>
    <name evidence="9" type="primary">ung</name>
    <name evidence="11" type="ORF">J3R75_002486</name>
</gene>
<feature type="active site" description="Proton acceptor" evidence="9">
    <location>
        <position position="68"/>
    </location>
</feature>
<dbReference type="NCBIfam" id="NF003588">
    <property type="entry name" value="PRK05254.1-1"/>
    <property type="match status" value="1"/>
</dbReference>
<protein>
    <recommendedName>
        <fullName evidence="5 9">Uracil-DNA glycosylase</fullName>
        <shortName evidence="9">UDG</shortName>
        <ecNumber evidence="4 9">3.2.2.27</ecNumber>
    </recommendedName>
</protein>
<dbReference type="SMART" id="SM00987">
    <property type="entry name" value="UreE_C"/>
    <property type="match status" value="1"/>
</dbReference>
<evidence type="ECO:0000256" key="7">
    <source>
        <dbReference type="ARBA" id="ARBA00022801"/>
    </source>
</evidence>
<dbReference type="NCBIfam" id="NF003589">
    <property type="entry name" value="PRK05254.1-2"/>
    <property type="match status" value="1"/>
</dbReference>
<reference evidence="11" key="1">
    <citation type="submission" date="2023-07" db="EMBL/GenBank/DDBJ databases">
        <title>Genomic Encyclopedia of Type Strains, Phase IV (KMG-IV): sequencing the most valuable type-strain genomes for metagenomic binning, comparative biology and taxonomic classification.</title>
        <authorList>
            <person name="Goeker M."/>
        </authorList>
    </citation>
    <scope>NUCLEOTIDE SEQUENCE</scope>
    <source>
        <strain evidence="11">DSM 24202</strain>
    </source>
</reference>
<dbReference type="PANTHER" id="PTHR11264:SF0">
    <property type="entry name" value="URACIL-DNA GLYCOSYLASE"/>
    <property type="match status" value="1"/>
</dbReference>
<dbReference type="AlphaFoldDB" id="A0AAE4ANK5"/>
<evidence type="ECO:0000259" key="10">
    <source>
        <dbReference type="SMART" id="SM00986"/>
    </source>
</evidence>
<dbReference type="Gene3D" id="3.40.470.10">
    <property type="entry name" value="Uracil-DNA glycosylase-like domain"/>
    <property type="match status" value="1"/>
</dbReference>
<evidence type="ECO:0000256" key="4">
    <source>
        <dbReference type="ARBA" id="ARBA00012030"/>
    </source>
</evidence>
<accession>A0AAE4ANK5</accession>
<evidence type="ECO:0000256" key="1">
    <source>
        <dbReference type="ARBA" id="ARBA00001400"/>
    </source>
</evidence>
<dbReference type="SUPFAM" id="SSF52141">
    <property type="entry name" value="Uracil-DNA glycosylase-like"/>
    <property type="match status" value="1"/>
</dbReference>
<dbReference type="InterPro" id="IPR002043">
    <property type="entry name" value="UDG_fam1"/>
</dbReference>
<comment type="caution">
    <text evidence="11">The sequence shown here is derived from an EMBL/GenBank/DDBJ whole genome shotgun (WGS) entry which is preliminary data.</text>
</comment>
<keyword evidence="12" id="KW-1185">Reference proteome</keyword>
<comment type="function">
    <text evidence="2 9">Excises uracil residues from the DNA which can arise as a result of misincorporation of dUMP residues by DNA polymerase or due to deamination of cytosine.</text>
</comment>
<feature type="domain" description="Uracil-DNA glycosylase-like" evidence="10">
    <location>
        <begin position="53"/>
        <end position="213"/>
    </location>
</feature>
<keyword evidence="11" id="KW-0326">Glycosidase</keyword>
<dbReference type="HAMAP" id="MF_00148">
    <property type="entry name" value="UDG"/>
    <property type="match status" value="1"/>
</dbReference>
<evidence type="ECO:0000256" key="2">
    <source>
        <dbReference type="ARBA" id="ARBA00002631"/>
    </source>
</evidence>
<dbReference type="NCBIfam" id="TIGR00628">
    <property type="entry name" value="ung"/>
    <property type="match status" value="1"/>
</dbReference>
<dbReference type="EMBL" id="JAUSVL010000001">
    <property type="protein sequence ID" value="MDQ0290379.1"/>
    <property type="molecule type" value="Genomic_DNA"/>
</dbReference>
<dbReference type="InterPro" id="IPR005122">
    <property type="entry name" value="Uracil-DNA_glycosylase-like"/>
</dbReference>
<dbReference type="GO" id="GO:0005737">
    <property type="term" value="C:cytoplasm"/>
    <property type="evidence" value="ECO:0007669"/>
    <property type="project" value="UniProtKB-SubCell"/>
</dbReference>
<name>A0AAE4ANK5_9BACT</name>
<comment type="catalytic activity">
    <reaction evidence="1 9">
        <text>Hydrolyzes single-stranded DNA or mismatched double-stranded DNA and polynucleotides, releasing free uracil.</text>
        <dbReference type="EC" id="3.2.2.27"/>
    </reaction>
</comment>
<dbReference type="RefSeq" id="WP_307261867.1">
    <property type="nucleotide sequence ID" value="NZ_JAUSVL010000001.1"/>
</dbReference>
<keyword evidence="7 9" id="KW-0378">Hydrolase</keyword>
<dbReference type="NCBIfam" id="NF003592">
    <property type="entry name" value="PRK05254.1-5"/>
    <property type="match status" value="1"/>
</dbReference>
<keyword evidence="6 9" id="KW-0227">DNA damage</keyword>
<keyword evidence="9" id="KW-0963">Cytoplasm</keyword>
<organism evidence="11 12">
    <name type="scientific">Oligosphaera ethanolica</name>
    <dbReference type="NCBI Taxonomy" id="760260"/>
    <lineage>
        <taxon>Bacteria</taxon>
        <taxon>Pseudomonadati</taxon>
        <taxon>Lentisphaerota</taxon>
        <taxon>Oligosphaeria</taxon>
        <taxon>Oligosphaerales</taxon>
        <taxon>Oligosphaeraceae</taxon>
        <taxon>Oligosphaera</taxon>
    </lineage>
</organism>
<comment type="similarity">
    <text evidence="3 9">Belongs to the uracil-DNA glycosylase (UDG) superfamily. UNG family.</text>
</comment>
<comment type="subcellular location">
    <subcellularLocation>
        <location evidence="9">Cytoplasm</location>
    </subcellularLocation>
</comment>
<proteinExistence type="inferred from homology"/>
<dbReference type="GO" id="GO:0097510">
    <property type="term" value="P:base-excision repair, AP site formation via deaminated base removal"/>
    <property type="evidence" value="ECO:0007669"/>
    <property type="project" value="TreeGrafter"/>
</dbReference>
<dbReference type="Pfam" id="PF03167">
    <property type="entry name" value="UDG"/>
    <property type="match status" value="1"/>
</dbReference>
<evidence type="ECO:0000256" key="3">
    <source>
        <dbReference type="ARBA" id="ARBA00008184"/>
    </source>
</evidence>
<dbReference type="InterPro" id="IPR036895">
    <property type="entry name" value="Uracil-DNA_glycosylase-like_sf"/>
</dbReference>
<dbReference type="SMART" id="SM00986">
    <property type="entry name" value="UDG"/>
    <property type="match status" value="1"/>
</dbReference>
<dbReference type="CDD" id="cd10027">
    <property type="entry name" value="UDG-F1-like"/>
    <property type="match status" value="1"/>
</dbReference>
<dbReference type="PANTHER" id="PTHR11264">
    <property type="entry name" value="URACIL-DNA GLYCOSYLASE"/>
    <property type="match status" value="1"/>
</dbReference>
<evidence type="ECO:0000313" key="12">
    <source>
        <dbReference type="Proteomes" id="UP001238163"/>
    </source>
</evidence>
<keyword evidence="8 9" id="KW-0234">DNA repair</keyword>
<evidence type="ECO:0000313" key="11">
    <source>
        <dbReference type="EMBL" id="MDQ0290379.1"/>
    </source>
</evidence>
<dbReference type="EC" id="3.2.2.27" evidence="4 9"/>
<dbReference type="GO" id="GO:0004844">
    <property type="term" value="F:uracil DNA N-glycosylase activity"/>
    <property type="evidence" value="ECO:0007669"/>
    <property type="project" value="UniProtKB-UniRule"/>
</dbReference>
<evidence type="ECO:0000256" key="6">
    <source>
        <dbReference type="ARBA" id="ARBA00022763"/>
    </source>
</evidence>